<sequence>MDKLAYLAKTLSRTTRKDYENYVVNAVWNRLGDDTLKPVSQQWLARPDGKGYFIDLYFPQVNLGVECDEPFHHNQKAADRARELDLMDILNQIDANHGYKALHIDISKGYDSVNAQIDMAVEEIRSEAQRRKDAGDFTEWSPDAGDETKLDGRQSISVGDGLSFRTICDVCNEVFDSGYQGQQHAYFRPQGPFRKSYPSYMAWFPTKMAVEGKGRKGWLNIVSPDGSVICEGREGENYEGDGDSSARVVFVMVKDPITGVSGYHFLGVFEPRGTKEVNGQQYRLYRRIAESFPILRG</sequence>
<comment type="caution">
    <text evidence="4">The sequence shown here is derived from an EMBL/GenBank/DDBJ whole genome shotgun (WGS) entry which is preliminary data.</text>
</comment>
<name>A0A117J4V3_TRASO</name>
<dbReference type="InterPro" id="IPR048797">
    <property type="entry name" value="PvuRts1I-like_N"/>
</dbReference>
<dbReference type="InterPro" id="IPR040674">
    <property type="entry name" value="PvuRts1I-like_SRA"/>
</dbReference>
<dbReference type="Proteomes" id="UP000054078">
    <property type="component" value="Unassembled WGS sequence"/>
</dbReference>
<dbReference type="REBASE" id="146951">
    <property type="entry name" value="OscSK9K4ORF3945P"/>
</dbReference>
<feature type="domain" description="PvuRts1 I-like SET and RING associated" evidence="2">
    <location>
        <begin position="153"/>
        <end position="294"/>
    </location>
</feature>
<dbReference type="RefSeq" id="WP_059053803.1">
    <property type="nucleotide sequence ID" value="NZ_LOJF01000001.1"/>
</dbReference>
<organism evidence="4 5">
    <name type="scientific">Tractidigestivibacter scatoligenes</name>
    <name type="common">Olsenella scatoligenes</name>
    <dbReference type="NCBI Taxonomy" id="1299998"/>
    <lineage>
        <taxon>Bacteria</taxon>
        <taxon>Bacillati</taxon>
        <taxon>Actinomycetota</taxon>
        <taxon>Coriobacteriia</taxon>
        <taxon>Coriobacteriales</taxon>
        <taxon>Atopobiaceae</taxon>
        <taxon>Tractidigestivibacter</taxon>
    </lineage>
</organism>
<evidence type="ECO:0000256" key="1">
    <source>
        <dbReference type="SAM" id="MobiDB-lite"/>
    </source>
</evidence>
<dbReference type="STRING" id="1299998.AUL39_03945"/>
<evidence type="ECO:0000313" key="5">
    <source>
        <dbReference type="Proteomes" id="UP000054078"/>
    </source>
</evidence>
<dbReference type="Pfam" id="PF21598">
    <property type="entry name" value="PvuRts1I-like_N"/>
    <property type="match status" value="1"/>
</dbReference>
<feature type="domain" description="Restriction endonuclease PvuRts1 I-like N-terminal" evidence="3">
    <location>
        <begin position="5"/>
        <end position="132"/>
    </location>
</feature>
<reference evidence="4 5" key="1">
    <citation type="submission" date="2015-12" db="EMBL/GenBank/DDBJ databases">
        <title>Draft Genome Sequence of Olsenella scatoligenes SK9K4T; a Producer of 3-Methylindole- (skatole) and 4-Methylphenol- (p-cresol) Isolated from Pig Feces.</title>
        <authorList>
            <person name="Li X."/>
            <person name="Borg B."/>
            <person name="Canibe N."/>
        </authorList>
    </citation>
    <scope>NUCLEOTIDE SEQUENCE [LARGE SCALE GENOMIC DNA]</scope>
    <source>
        <strain evidence="4 5">SK9K4</strain>
    </source>
</reference>
<dbReference type="EMBL" id="LOJF01000001">
    <property type="protein sequence ID" value="KUH59469.1"/>
    <property type="molecule type" value="Genomic_DNA"/>
</dbReference>
<dbReference type="OrthoDB" id="5125854at2"/>
<dbReference type="Pfam" id="PF18491">
    <property type="entry name" value="SRA"/>
    <property type="match status" value="1"/>
</dbReference>
<proteinExistence type="predicted"/>
<protein>
    <submittedName>
        <fullName evidence="4">Uncharacterized protein</fullName>
    </submittedName>
</protein>
<evidence type="ECO:0000259" key="2">
    <source>
        <dbReference type="Pfam" id="PF18491"/>
    </source>
</evidence>
<dbReference type="AlphaFoldDB" id="A0A117J4V3"/>
<gene>
    <name evidence="4" type="ORF">AUL39_03945</name>
</gene>
<feature type="region of interest" description="Disordered" evidence="1">
    <location>
        <begin position="132"/>
        <end position="152"/>
    </location>
</feature>
<dbReference type="Gene3D" id="3.40.960.10">
    <property type="entry name" value="VSR Endonuclease"/>
    <property type="match status" value="1"/>
</dbReference>
<evidence type="ECO:0000313" key="4">
    <source>
        <dbReference type="EMBL" id="KUH59469.1"/>
    </source>
</evidence>
<evidence type="ECO:0000259" key="3">
    <source>
        <dbReference type="Pfam" id="PF21598"/>
    </source>
</evidence>
<accession>A0A117J4V3</accession>
<keyword evidence="5" id="KW-1185">Reference proteome</keyword>